<reference evidence="1" key="2">
    <citation type="journal article" date="2022" name="Infect. Genet. Evol.">
        <title>The genome and phylogenetic analyses of tit siadenoviruses reveal both a novel avian host and viral species.</title>
        <authorList>
            <person name="Gellert A."/>
            <person name="Benko M."/>
            <person name="Harrach B."/>
            <person name="Peters M."/>
            <person name="Kajan G.L."/>
        </authorList>
    </citation>
    <scope>NUCLEOTIDE SEQUENCE</scope>
    <source>
        <strain evidence="1">S478/20</strain>
    </source>
</reference>
<dbReference type="EMBL" id="MW508338">
    <property type="protein sequence ID" value="UVZ42967.1"/>
    <property type="molecule type" value="Genomic_DNA"/>
</dbReference>
<evidence type="ECO:0000313" key="1">
    <source>
        <dbReference type="EMBL" id="UVZ42967.1"/>
    </source>
</evidence>
<organism evidence="1">
    <name type="scientific">Siadenovirus sp</name>
    <dbReference type="NCBI Taxonomy" id="2671519"/>
    <lineage>
        <taxon>Viruses</taxon>
        <taxon>Varidnaviria</taxon>
        <taxon>Bamfordvirae</taxon>
        <taxon>Preplasmiviricota</taxon>
        <taxon>Polisuviricotina</taxon>
        <taxon>Pharingeaviricetes</taxon>
        <taxon>Rowavirales</taxon>
        <taxon>Adenoviridae</taxon>
        <taxon>Siadenovirus</taxon>
    </lineage>
</organism>
<proteinExistence type="predicted"/>
<name>A0A9E7QY60_9ADEN</name>
<accession>A0A9E7QY60</accession>
<reference evidence="1" key="1">
    <citation type="journal article" date="2021" name="Eur. J. Wildl. Res.">
        <title>Increased mortality in wild tits in North Rhine-Westphalia (Germany) in 2020 with a special focus on Suttonella ornithocola and other infectious pathogens.</title>
        <authorList>
            <person name="Fischer L."/>
            <person name="Peters M."/>
            <person name="Merbach S."/>
            <person name="Eydner M."/>
            <person name="Kuczka A."/>
            <person name="Lambertz J."/>
            <person name="Kummerfeld M."/>
            <person name="Kahnt K."/>
            <person name="Weiss A."/>
            <person name="Petersen H."/>
        </authorList>
    </citation>
    <scope>NUCLEOTIDE SEQUENCE</scope>
    <source>
        <strain evidence="1">S478/20</strain>
    </source>
</reference>
<evidence type="ECO:0000313" key="2">
    <source>
        <dbReference type="Proteomes" id="UP001059127"/>
    </source>
</evidence>
<protein>
    <submittedName>
        <fullName evidence="1">ORF9</fullName>
    </submittedName>
</protein>
<dbReference type="Proteomes" id="UP001059127">
    <property type="component" value="Segment"/>
</dbReference>
<keyword evidence="2" id="KW-1185">Reference proteome</keyword>
<sequence>MEPNLLVQLHSSYLYYVGRDTALADLPPGLQMTLKRIVCPSPVLLLFSSTNRVANIETHCHCETESHIHSLLCYAWQVYIKHRCEILFGNAP</sequence>